<sequence length="73" mass="7951">PDSRPVVLLEPIDPKRVDVVLRFPCQAGRRVSTSQDILQAFYELALAEGLVTPTRAAARAPKTPPVSTEPVSR</sequence>
<gene>
    <name evidence="1" type="ORF">G3W61_23435</name>
</gene>
<dbReference type="EMBL" id="JAAGYU010000409">
    <property type="protein sequence ID" value="NEL79168.1"/>
    <property type="molecule type" value="Genomic_DNA"/>
</dbReference>
<evidence type="ECO:0000313" key="1">
    <source>
        <dbReference type="EMBL" id="NEL79168.1"/>
    </source>
</evidence>
<proteinExistence type="predicted"/>
<reference evidence="1 2" key="1">
    <citation type="submission" date="2019-11" db="EMBL/GenBank/DDBJ databases">
        <title>Genome-resolved metagenomics to study the prevalence of co-infection and intraspecific heterogeneity among plant pathogen metapopulations.</title>
        <authorList>
            <person name="Newberry E."/>
            <person name="Bhandari R."/>
            <person name="Kemble J."/>
            <person name="Sikora E."/>
            <person name="Potnis N."/>
        </authorList>
    </citation>
    <scope>NUCLEOTIDE SEQUENCE [LARGE SCALE GENOMIC DNA]</scope>
    <source>
        <strain evidence="1">Xp_Tom_Tuscaloosa_18b</strain>
    </source>
</reference>
<protein>
    <submittedName>
        <fullName evidence="1">Uncharacterized protein</fullName>
    </submittedName>
</protein>
<organism evidence="1 2">
    <name type="scientific">Xanthomonas perforans</name>
    <dbReference type="NCBI Taxonomy" id="442694"/>
    <lineage>
        <taxon>Bacteria</taxon>
        <taxon>Pseudomonadati</taxon>
        <taxon>Pseudomonadota</taxon>
        <taxon>Gammaproteobacteria</taxon>
        <taxon>Lysobacterales</taxon>
        <taxon>Lysobacteraceae</taxon>
        <taxon>Xanthomonas</taxon>
    </lineage>
</organism>
<accession>A0A7X5N0J1</accession>
<comment type="caution">
    <text evidence="1">The sequence shown here is derived from an EMBL/GenBank/DDBJ whole genome shotgun (WGS) entry which is preliminary data.</text>
</comment>
<name>A0A7X5N0J1_XANPE</name>
<feature type="non-terminal residue" evidence="1">
    <location>
        <position position="1"/>
    </location>
</feature>
<evidence type="ECO:0000313" key="2">
    <source>
        <dbReference type="Proteomes" id="UP000471082"/>
    </source>
</evidence>
<dbReference type="AlphaFoldDB" id="A0A7X5N0J1"/>
<dbReference type="Proteomes" id="UP000471082">
    <property type="component" value="Unassembled WGS sequence"/>
</dbReference>